<dbReference type="AlphaFoldDB" id="A0A8X7PJG3"/>
<organism evidence="1 2">
    <name type="scientific">Brassica carinata</name>
    <name type="common">Ethiopian mustard</name>
    <name type="synonym">Abyssinian cabbage</name>
    <dbReference type="NCBI Taxonomy" id="52824"/>
    <lineage>
        <taxon>Eukaryota</taxon>
        <taxon>Viridiplantae</taxon>
        <taxon>Streptophyta</taxon>
        <taxon>Embryophyta</taxon>
        <taxon>Tracheophyta</taxon>
        <taxon>Spermatophyta</taxon>
        <taxon>Magnoliopsida</taxon>
        <taxon>eudicotyledons</taxon>
        <taxon>Gunneridae</taxon>
        <taxon>Pentapetalae</taxon>
        <taxon>rosids</taxon>
        <taxon>malvids</taxon>
        <taxon>Brassicales</taxon>
        <taxon>Brassicaceae</taxon>
        <taxon>Brassiceae</taxon>
        <taxon>Brassica</taxon>
    </lineage>
</organism>
<evidence type="ECO:0000313" key="2">
    <source>
        <dbReference type="Proteomes" id="UP000886595"/>
    </source>
</evidence>
<name>A0A8X7PJG3_BRACI</name>
<comment type="caution">
    <text evidence="1">The sequence shown here is derived from an EMBL/GenBank/DDBJ whole genome shotgun (WGS) entry which is preliminary data.</text>
</comment>
<reference evidence="1 2" key="1">
    <citation type="submission" date="2020-02" db="EMBL/GenBank/DDBJ databases">
        <authorList>
            <person name="Ma Q."/>
            <person name="Huang Y."/>
            <person name="Song X."/>
            <person name="Pei D."/>
        </authorList>
    </citation>
    <scope>NUCLEOTIDE SEQUENCE [LARGE SCALE GENOMIC DNA]</scope>
    <source>
        <strain evidence="1">Sxm20200214</strain>
        <tissue evidence="1">Leaf</tissue>
    </source>
</reference>
<accession>A0A8X7PJG3</accession>
<dbReference type="Proteomes" id="UP000886595">
    <property type="component" value="Unassembled WGS sequence"/>
</dbReference>
<proteinExistence type="predicted"/>
<gene>
    <name evidence="1" type="ORF">Bca52824_082188</name>
</gene>
<sequence>MSVISKTSLFFGGACVNHHHADDFSVSPVSFGVKKSSSSLKLKPLRNDFYGKQILDTRTQTFNKSFHYLVTDINYN</sequence>
<protein>
    <submittedName>
        <fullName evidence="1">Uncharacterized protein</fullName>
    </submittedName>
</protein>
<dbReference type="EMBL" id="JAAMPC010000016">
    <property type="protein sequence ID" value="KAG2252052.1"/>
    <property type="molecule type" value="Genomic_DNA"/>
</dbReference>
<evidence type="ECO:0000313" key="1">
    <source>
        <dbReference type="EMBL" id="KAG2252052.1"/>
    </source>
</evidence>
<keyword evidence="2" id="KW-1185">Reference proteome</keyword>